<feature type="transmembrane region" description="Helical" evidence="1">
    <location>
        <begin position="415"/>
        <end position="437"/>
    </location>
</feature>
<feature type="transmembrane region" description="Helical" evidence="1">
    <location>
        <begin position="161"/>
        <end position="184"/>
    </location>
</feature>
<dbReference type="PANTHER" id="PTHR36178:SF1">
    <property type="entry name" value="SODIUM_GLUTAMATE SYMPORTER"/>
    <property type="match status" value="1"/>
</dbReference>
<dbReference type="InterPro" id="IPR004445">
    <property type="entry name" value="GltS"/>
</dbReference>
<feature type="transmembrane region" description="Helical" evidence="1">
    <location>
        <begin position="388"/>
        <end position="409"/>
    </location>
</feature>
<evidence type="ECO:0000313" key="3">
    <source>
        <dbReference type="Proteomes" id="UP000501602"/>
    </source>
</evidence>
<feature type="transmembrane region" description="Helical" evidence="1">
    <location>
        <begin position="6"/>
        <end position="24"/>
    </location>
</feature>
<keyword evidence="1" id="KW-0472">Membrane</keyword>
<dbReference type="KEGG" id="fes:HER31_00155"/>
<sequence length="446" mass="47909">MLSNWDIFTDFAVAGGLLLIGKWLRANVILLQKLYLPAALIAGMLALAFGPAGLDLLPWSSAFASNASVLTVMLFASLGLATDFPSMHTLMRRAGSLWAFNQIATVSQWAFAAMAGLGLIALVWPELPPAFGIVMPAGFMGGHGTGVVVGETLQGQGWEDALTLALTTATVGIFASILCGMGLMHLGVKKGWIKNFATFNELSFTERRGLIVPSQQQALARNGVSSVSIDVFAMHAAVLLLVTMLGYHGAKYLSSFHHMVQVPAFVAAFVLGLVARLLMRKSQANRYFDDAIFSHATGSATDFLIVFGVGAIKITILMNYALPIAVLMIIGLLFNLFLVLVVAPRILGDNWFEKAIFSWGWLTGTVGMGIALLRIADPKMRSKVLDDYAIAYVPGSITDLIIVSMVPILMMQGMAHIAIGAMWVYVAAVVAIWLLFLGGKNRLATR</sequence>
<feature type="transmembrane region" description="Helical" evidence="1">
    <location>
        <begin position="356"/>
        <end position="376"/>
    </location>
</feature>
<accession>A0A6H1UAR6</accession>
<feature type="transmembrane region" description="Helical" evidence="1">
    <location>
        <begin position="36"/>
        <end position="57"/>
    </location>
</feature>
<evidence type="ECO:0000313" key="2">
    <source>
        <dbReference type="EMBL" id="QIZ75453.1"/>
    </source>
</evidence>
<dbReference type="GO" id="GO:0016020">
    <property type="term" value="C:membrane"/>
    <property type="evidence" value="ECO:0007669"/>
    <property type="project" value="InterPro"/>
</dbReference>
<keyword evidence="1" id="KW-1133">Transmembrane helix</keyword>
<feature type="transmembrane region" description="Helical" evidence="1">
    <location>
        <begin position="103"/>
        <end position="124"/>
    </location>
</feature>
<evidence type="ECO:0000256" key="1">
    <source>
        <dbReference type="SAM" id="Phobius"/>
    </source>
</evidence>
<feature type="transmembrane region" description="Helical" evidence="1">
    <location>
        <begin position="63"/>
        <end position="82"/>
    </location>
</feature>
<dbReference type="PANTHER" id="PTHR36178">
    <property type="entry name" value="SLR0625 PROTEIN"/>
    <property type="match status" value="1"/>
</dbReference>
<organism evidence="2 3">
    <name type="scientific">Ferrimonas lipolytica</name>
    <dbReference type="NCBI Taxonomy" id="2724191"/>
    <lineage>
        <taxon>Bacteria</taxon>
        <taxon>Pseudomonadati</taxon>
        <taxon>Pseudomonadota</taxon>
        <taxon>Gammaproteobacteria</taxon>
        <taxon>Alteromonadales</taxon>
        <taxon>Ferrimonadaceae</taxon>
        <taxon>Ferrimonas</taxon>
    </lineage>
</organism>
<dbReference type="AlphaFoldDB" id="A0A6H1UAR6"/>
<dbReference type="GO" id="GO:0015813">
    <property type="term" value="P:L-glutamate transmembrane transport"/>
    <property type="evidence" value="ECO:0007669"/>
    <property type="project" value="InterPro"/>
</dbReference>
<gene>
    <name evidence="2" type="ORF">HER31_00155</name>
</gene>
<feature type="transmembrane region" description="Helical" evidence="1">
    <location>
        <begin position="262"/>
        <end position="279"/>
    </location>
</feature>
<dbReference type="RefSeq" id="WP_168658715.1">
    <property type="nucleotide sequence ID" value="NZ_CP051180.1"/>
</dbReference>
<feature type="transmembrane region" description="Helical" evidence="1">
    <location>
        <begin position="324"/>
        <end position="344"/>
    </location>
</feature>
<keyword evidence="1" id="KW-0812">Transmembrane</keyword>
<reference evidence="2 3" key="1">
    <citation type="submission" date="2020-04" db="EMBL/GenBank/DDBJ databases">
        <title>Ferrimonas sp. S7 isolated from sea water.</title>
        <authorList>
            <person name="Bae S.S."/>
            <person name="Baek K."/>
        </authorList>
    </citation>
    <scope>NUCLEOTIDE SEQUENCE [LARGE SCALE GENOMIC DNA]</scope>
    <source>
        <strain evidence="2 3">S7</strain>
    </source>
</reference>
<keyword evidence="3" id="KW-1185">Reference proteome</keyword>
<dbReference type="EMBL" id="CP051180">
    <property type="protein sequence ID" value="QIZ75453.1"/>
    <property type="molecule type" value="Genomic_DNA"/>
</dbReference>
<proteinExistence type="predicted"/>
<feature type="transmembrane region" description="Helical" evidence="1">
    <location>
        <begin position="231"/>
        <end position="250"/>
    </location>
</feature>
<protein>
    <submittedName>
        <fullName evidence="2">Sodium:glutamate symporter</fullName>
    </submittedName>
</protein>
<name>A0A6H1UAR6_9GAMM</name>
<dbReference type="Proteomes" id="UP000501602">
    <property type="component" value="Chromosome"/>
</dbReference>
<dbReference type="GO" id="GO:0015501">
    <property type="term" value="F:glutamate:sodium symporter activity"/>
    <property type="evidence" value="ECO:0007669"/>
    <property type="project" value="InterPro"/>
</dbReference>